<evidence type="ECO:0000256" key="1">
    <source>
        <dbReference type="ARBA" id="ARBA00022729"/>
    </source>
</evidence>
<dbReference type="InterPro" id="IPR001638">
    <property type="entry name" value="Solute-binding_3/MltF_N"/>
</dbReference>
<name>A0A563DSS2_9MICO</name>
<dbReference type="Gene3D" id="3.40.190.10">
    <property type="entry name" value="Periplasmic binding protein-like II"/>
    <property type="match status" value="2"/>
</dbReference>
<sequence length="237" mass="24701">MDASYPPMEFFKPGSNTIVGMDADLGKALGKVLKLKVVEKNVTFDSIIPGLQDGRYDMGISGFGDTKKREQVVDFVTYLSAGQSFYTKSDSTKKFNGIGSICGAKVAVENGTTEQANALAQSKKCTASGKPAVAVQQFATQTAANLAVSSGRADVGFSDSPPVDYTVQQSNGQFKVSGPSFGAVPFGIALPKGNGMAAATQAAMKDLIADGTYASILKKWNMTDSAITNPVVNGAIN</sequence>
<feature type="domain" description="Solute-binding protein family 3/N-terminal" evidence="2">
    <location>
        <begin position="1"/>
        <end position="224"/>
    </location>
</feature>
<dbReference type="SMART" id="SM00062">
    <property type="entry name" value="PBPb"/>
    <property type="match status" value="1"/>
</dbReference>
<dbReference type="EMBL" id="VCQV01000050">
    <property type="protein sequence ID" value="TWP33033.1"/>
    <property type="molecule type" value="Genomic_DNA"/>
</dbReference>
<evidence type="ECO:0000313" key="3">
    <source>
        <dbReference type="EMBL" id="TWP33033.1"/>
    </source>
</evidence>
<dbReference type="OrthoDB" id="4633994at2"/>
<keyword evidence="1" id="KW-0732">Signal</keyword>
<dbReference type="Proteomes" id="UP000320244">
    <property type="component" value="Unassembled WGS sequence"/>
</dbReference>
<evidence type="ECO:0000259" key="2">
    <source>
        <dbReference type="SMART" id="SM00062"/>
    </source>
</evidence>
<dbReference type="AlphaFoldDB" id="A0A563DSS2"/>
<reference evidence="3 4" key="2">
    <citation type="submission" date="2019-08" db="EMBL/GenBank/DDBJ databases">
        <title>Jejuicoccus antrihumi gen. nov., sp. nov., a new member of the family Dermacoccaceae isolated from a cave.</title>
        <authorList>
            <person name="Schumann P."/>
            <person name="Kim I.S."/>
        </authorList>
    </citation>
    <scope>NUCLEOTIDE SEQUENCE [LARGE SCALE GENOMIC DNA]</scope>
    <source>
        <strain evidence="3 4">C5-26</strain>
    </source>
</reference>
<gene>
    <name evidence="3" type="ORF">FGL98_22595</name>
</gene>
<accession>A0A563DSS2</accession>
<proteinExistence type="predicted"/>
<dbReference type="SUPFAM" id="SSF53850">
    <property type="entry name" value="Periplasmic binding protein-like II"/>
    <property type="match status" value="1"/>
</dbReference>
<dbReference type="CDD" id="cd01004">
    <property type="entry name" value="PBP2_MidA_like"/>
    <property type="match status" value="1"/>
</dbReference>
<dbReference type="PANTHER" id="PTHR35936:SF17">
    <property type="entry name" value="ARGININE-BINDING EXTRACELLULAR PROTEIN ARTP"/>
    <property type="match status" value="1"/>
</dbReference>
<organism evidence="3 4">
    <name type="scientific">Leekyejoonella antrihumi</name>
    <dbReference type="NCBI Taxonomy" id="1660198"/>
    <lineage>
        <taxon>Bacteria</taxon>
        <taxon>Bacillati</taxon>
        <taxon>Actinomycetota</taxon>
        <taxon>Actinomycetes</taxon>
        <taxon>Micrococcales</taxon>
        <taxon>Dermacoccaceae</taxon>
        <taxon>Leekyejoonella</taxon>
    </lineage>
</organism>
<protein>
    <submittedName>
        <fullName evidence="3">ABC transporter substrate-binding protein</fullName>
    </submittedName>
</protein>
<evidence type="ECO:0000313" key="4">
    <source>
        <dbReference type="Proteomes" id="UP000320244"/>
    </source>
</evidence>
<dbReference type="Pfam" id="PF00497">
    <property type="entry name" value="SBP_bac_3"/>
    <property type="match status" value="1"/>
</dbReference>
<comment type="caution">
    <text evidence="3">The sequence shown here is derived from an EMBL/GenBank/DDBJ whole genome shotgun (WGS) entry which is preliminary data.</text>
</comment>
<keyword evidence="4" id="KW-1185">Reference proteome</keyword>
<dbReference type="PANTHER" id="PTHR35936">
    <property type="entry name" value="MEMBRANE-BOUND LYTIC MUREIN TRANSGLYCOSYLASE F"/>
    <property type="match status" value="1"/>
</dbReference>
<reference evidence="3 4" key="1">
    <citation type="submission" date="2019-05" db="EMBL/GenBank/DDBJ databases">
        <authorList>
            <person name="Lee S.D."/>
        </authorList>
    </citation>
    <scope>NUCLEOTIDE SEQUENCE [LARGE SCALE GENOMIC DNA]</scope>
    <source>
        <strain evidence="3 4">C5-26</strain>
    </source>
</reference>